<proteinExistence type="predicted"/>
<feature type="region of interest" description="Disordered" evidence="1">
    <location>
        <begin position="122"/>
        <end position="144"/>
    </location>
</feature>
<dbReference type="EMBL" id="BMAW01047436">
    <property type="protein sequence ID" value="GFS60843.1"/>
    <property type="molecule type" value="Genomic_DNA"/>
</dbReference>
<accession>A0A8X6IUE3</accession>
<reference evidence="2" key="1">
    <citation type="submission" date="2020-08" db="EMBL/GenBank/DDBJ databases">
        <title>Multicomponent nature underlies the extraordinary mechanical properties of spider dragline silk.</title>
        <authorList>
            <person name="Kono N."/>
            <person name="Nakamura H."/>
            <person name="Mori M."/>
            <person name="Yoshida Y."/>
            <person name="Ohtoshi R."/>
            <person name="Malay A.D."/>
            <person name="Moran D.A.P."/>
            <person name="Tomita M."/>
            <person name="Numata K."/>
            <person name="Arakawa K."/>
        </authorList>
    </citation>
    <scope>NUCLEOTIDE SEQUENCE</scope>
</reference>
<evidence type="ECO:0000256" key="1">
    <source>
        <dbReference type="SAM" id="MobiDB-lite"/>
    </source>
</evidence>
<keyword evidence="3" id="KW-1185">Reference proteome</keyword>
<evidence type="ECO:0000313" key="2">
    <source>
        <dbReference type="EMBL" id="GFS60843.1"/>
    </source>
</evidence>
<gene>
    <name evidence="2" type="ORF">NPIL_366451</name>
</gene>
<sequence length="144" mass="16874">MPIACFLLNTVKKKGIEEFQYLAYFLTIFISTPKRPRICLPIYLFCARHVALIRKHLCKEYGMSPFFYEHKSLEAEDLIDKVIDENAVIGKDLGFEDADSKNIQQLSETHSKDLTDDHPFSWNINMEEDDENEEGKRMTPKKFH</sequence>
<comment type="caution">
    <text evidence="2">The sequence shown here is derived from an EMBL/GenBank/DDBJ whole genome shotgun (WGS) entry which is preliminary data.</text>
</comment>
<organism evidence="2 3">
    <name type="scientific">Nephila pilipes</name>
    <name type="common">Giant wood spider</name>
    <name type="synonym">Nephila maculata</name>
    <dbReference type="NCBI Taxonomy" id="299642"/>
    <lineage>
        <taxon>Eukaryota</taxon>
        <taxon>Metazoa</taxon>
        <taxon>Ecdysozoa</taxon>
        <taxon>Arthropoda</taxon>
        <taxon>Chelicerata</taxon>
        <taxon>Arachnida</taxon>
        <taxon>Araneae</taxon>
        <taxon>Araneomorphae</taxon>
        <taxon>Entelegynae</taxon>
        <taxon>Araneoidea</taxon>
        <taxon>Nephilidae</taxon>
        <taxon>Nephila</taxon>
    </lineage>
</organism>
<dbReference type="AlphaFoldDB" id="A0A8X6IUE3"/>
<evidence type="ECO:0000313" key="3">
    <source>
        <dbReference type="Proteomes" id="UP000887013"/>
    </source>
</evidence>
<name>A0A8X6IUE3_NEPPI</name>
<dbReference type="Proteomes" id="UP000887013">
    <property type="component" value="Unassembled WGS sequence"/>
</dbReference>
<protein>
    <submittedName>
        <fullName evidence="2">Uncharacterized protein</fullName>
    </submittedName>
</protein>